<dbReference type="GeneID" id="8440453"/>
<dbReference type="OrthoDB" id="412814at2759"/>
<gene>
    <name evidence="9" type="ORF">UREG_02016</name>
</gene>
<keyword evidence="5" id="KW-0560">Oxidoreductase</keyword>
<keyword evidence="4" id="KW-0223">Dioxygenase</keyword>
<dbReference type="GO" id="GO:0005634">
    <property type="term" value="C:nucleus"/>
    <property type="evidence" value="ECO:0007669"/>
    <property type="project" value="UniProtKB-SubCell"/>
</dbReference>
<dbReference type="AlphaFoldDB" id="C4JK59"/>
<dbReference type="EMBL" id="CH476615">
    <property type="protein sequence ID" value="EEP77167.1"/>
    <property type="molecule type" value="Genomic_DNA"/>
</dbReference>
<dbReference type="Gene3D" id="2.60.120.590">
    <property type="entry name" value="Alpha-ketoglutarate-dependent dioxygenase AlkB-like"/>
    <property type="match status" value="1"/>
</dbReference>
<keyword evidence="10" id="KW-1185">Reference proteome</keyword>
<dbReference type="OMA" id="KSPKTKW"/>
<dbReference type="Pfam" id="PF13532">
    <property type="entry name" value="2OG-FeII_Oxy_2"/>
    <property type="match status" value="1"/>
</dbReference>
<dbReference type="GO" id="GO:0051213">
    <property type="term" value="F:dioxygenase activity"/>
    <property type="evidence" value="ECO:0007669"/>
    <property type="project" value="UniProtKB-KW"/>
</dbReference>
<dbReference type="STRING" id="336963.C4JK59"/>
<evidence type="ECO:0000313" key="9">
    <source>
        <dbReference type="EMBL" id="EEP77167.1"/>
    </source>
</evidence>
<dbReference type="eggNOG" id="KOG3200">
    <property type="taxonomic scope" value="Eukaryota"/>
</dbReference>
<dbReference type="InterPro" id="IPR005123">
    <property type="entry name" value="Oxoglu/Fe-dep_dioxygenase_dom"/>
</dbReference>
<keyword evidence="7" id="KW-0539">Nucleus</keyword>
<dbReference type="VEuPathDB" id="FungiDB:UREG_02016"/>
<evidence type="ECO:0000256" key="7">
    <source>
        <dbReference type="ARBA" id="ARBA00023242"/>
    </source>
</evidence>
<organism evidence="9 10">
    <name type="scientific">Uncinocarpus reesii (strain UAMH 1704)</name>
    <dbReference type="NCBI Taxonomy" id="336963"/>
    <lineage>
        <taxon>Eukaryota</taxon>
        <taxon>Fungi</taxon>
        <taxon>Dikarya</taxon>
        <taxon>Ascomycota</taxon>
        <taxon>Pezizomycotina</taxon>
        <taxon>Eurotiomycetes</taxon>
        <taxon>Eurotiomycetidae</taxon>
        <taxon>Onygenales</taxon>
        <taxon>Onygenaceae</taxon>
        <taxon>Uncinocarpus</taxon>
    </lineage>
</organism>
<evidence type="ECO:0000256" key="1">
    <source>
        <dbReference type="ARBA" id="ARBA00004123"/>
    </source>
</evidence>
<dbReference type="PANTHER" id="PTHR46030">
    <property type="entry name" value="ALPHA-KETOGLUTARATE-DEPENDENT DIOXYGENASE ALKB HOMOLOG 6"/>
    <property type="match status" value="1"/>
</dbReference>
<dbReference type="GO" id="GO:0046872">
    <property type="term" value="F:metal ion binding"/>
    <property type="evidence" value="ECO:0007669"/>
    <property type="project" value="UniProtKB-KW"/>
</dbReference>
<dbReference type="InParanoid" id="C4JK59"/>
<accession>C4JK59</accession>
<keyword evidence="6" id="KW-0408">Iron</keyword>
<keyword evidence="3" id="KW-0479">Metal-binding</keyword>
<proteinExistence type="inferred from homology"/>
<dbReference type="SUPFAM" id="SSF51197">
    <property type="entry name" value="Clavaminate synthase-like"/>
    <property type="match status" value="1"/>
</dbReference>
<dbReference type="HOGENOM" id="CLU_059836_0_0_1"/>
<evidence type="ECO:0000313" key="10">
    <source>
        <dbReference type="Proteomes" id="UP000002058"/>
    </source>
</evidence>
<sequence>MSTHYKEGSRAVAGSLEQYCIKSLPEAAYYIPDFITRDDEERLLNKITSVPLPRWTHLSRRRLQTWPSALTNSNTLLDSPLPDWLRSPVVSRFTELGIFFDSPHRAPNHVLINEYQPGQGIMPHEDGAAYYPMVATVSIAAPIVLDIYEKRNDEERKAFTTGDFSGIHANDKPRYRILQEPRSLLITTGKLYTDYMHGIAETTSDSDLGPDTICNWDQVGDTTPFEHGSYERQTRISLTYRDVLRVSKLGNTMKFLNKR</sequence>
<dbReference type="Proteomes" id="UP000002058">
    <property type="component" value="Unassembled WGS sequence"/>
</dbReference>
<comment type="subcellular location">
    <subcellularLocation>
        <location evidence="1">Nucleus</location>
    </subcellularLocation>
</comment>
<evidence type="ECO:0000256" key="4">
    <source>
        <dbReference type="ARBA" id="ARBA00022964"/>
    </source>
</evidence>
<evidence type="ECO:0000256" key="5">
    <source>
        <dbReference type="ARBA" id="ARBA00023002"/>
    </source>
</evidence>
<name>C4JK59_UNCRE</name>
<dbReference type="RefSeq" id="XP_002542500.1">
    <property type="nucleotide sequence ID" value="XM_002542454.1"/>
</dbReference>
<evidence type="ECO:0000256" key="6">
    <source>
        <dbReference type="ARBA" id="ARBA00023004"/>
    </source>
</evidence>
<dbReference type="PROSITE" id="PS51471">
    <property type="entry name" value="FE2OG_OXY"/>
    <property type="match status" value="1"/>
</dbReference>
<comment type="similarity">
    <text evidence="2">Belongs to the alkB family.</text>
</comment>
<dbReference type="InterPro" id="IPR032862">
    <property type="entry name" value="ALKBH6"/>
</dbReference>
<evidence type="ECO:0000256" key="2">
    <source>
        <dbReference type="ARBA" id="ARBA00007879"/>
    </source>
</evidence>
<evidence type="ECO:0000256" key="3">
    <source>
        <dbReference type="ARBA" id="ARBA00022723"/>
    </source>
</evidence>
<reference evidence="10" key="1">
    <citation type="journal article" date="2009" name="Genome Res.">
        <title>Comparative genomic analyses of the human fungal pathogens Coccidioides and their relatives.</title>
        <authorList>
            <person name="Sharpton T.J."/>
            <person name="Stajich J.E."/>
            <person name="Rounsley S.D."/>
            <person name="Gardner M.J."/>
            <person name="Wortman J.R."/>
            <person name="Jordar V.S."/>
            <person name="Maiti R."/>
            <person name="Kodira C.D."/>
            <person name="Neafsey D.E."/>
            <person name="Zeng Q."/>
            <person name="Hung C.-Y."/>
            <person name="McMahan C."/>
            <person name="Muszewska A."/>
            <person name="Grynberg M."/>
            <person name="Mandel M.A."/>
            <person name="Kellner E.M."/>
            <person name="Barker B.M."/>
            <person name="Galgiani J.N."/>
            <person name="Orbach M.J."/>
            <person name="Kirkland T.N."/>
            <person name="Cole G.T."/>
            <person name="Henn M.R."/>
            <person name="Birren B.W."/>
            <person name="Taylor J.W."/>
        </authorList>
    </citation>
    <scope>NUCLEOTIDE SEQUENCE [LARGE SCALE GENOMIC DNA]</scope>
    <source>
        <strain evidence="10">UAMH 1704</strain>
    </source>
</reference>
<protein>
    <recommendedName>
        <fullName evidence="8">Fe2OG dioxygenase domain-containing protein</fullName>
    </recommendedName>
</protein>
<dbReference type="InterPro" id="IPR037151">
    <property type="entry name" value="AlkB-like_sf"/>
</dbReference>
<dbReference type="PANTHER" id="PTHR46030:SF1">
    <property type="entry name" value="ALPHA-KETOGLUTARATE-DEPENDENT DIOXYGENASE ALKB HOMOLOG 6"/>
    <property type="match status" value="1"/>
</dbReference>
<evidence type="ECO:0000259" key="8">
    <source>
        <dbReference type="PROSITE" id="PS51471"/>
    </source>
</evidence>
<dbReference type="KEGG" id="ure:UREG_02016"/>
<dbReference type="InterPro" id="IPR027450">
    <property type="entry name" value="AlkB-like"/>
</dbReference>
<feature type="domain" description="Fe2OG dioxygenase" evidence="8">
    <location>
        <begin position="106"/>
        <end position="244"/>
    </location>
</feature>